<feature type="transmembrane region" description="Helical" evidence="4">
    <location>
        <begin position="382"/>
        <end position="399"/>
    </location>
</feature>
<dbReference type="GO" id="GO:0016740">
    <property type="term" value="F:transferase activity"/>
    <property type="evidence" value="ECO:0007669"/>
    <property type="project" value="UniProtKB-KW"/>
</dbReference>
<feature type="region of interest" description="Disordered" evidence="3">
    <location>
        <begin position="100"/>
        <end position="124"/>
    </location>
</feature>
<feature type="transmembrane region" description="Helical" evidence="4">
    <location>
        <begin position="285"/>
        <end position="307"/>
    </location>
</feature>
<evidence type="ECO:0000256" key="3">
    <source>
        <dbReference type="SAM" id="MobiDB-lite"/>
    </source>
</evidence>
<dbReference type="PANTHER" id="PTHR12203">
    <property type="entry name" value="KDEL LYS-ASP-GLU-LEU CONTAINING - RELATED"/>
    <property type="match status" value="1"/>
</dbReference>
<evidence type="ECO:0000313" key="7">
    <source>
        <dbReference type="Proteomes" id="UP000008062"/>
    </source>
</evidence>
<keyword evidence="4" id="KW-0812">Transmembrane</keyword>
<dbReference type="InterPro" id="IPR006598">
    <property type="entry name" value="CAP10"/>
</dbReference>
<dbReference type="HOGENOM" id="CLU_005027_1_1_1"/>
<dbReference type="EMBL" id="CM001200">
    <property type="protein sequence ID" value="EGP87509.1"/>
    <property type="molecule type" value="Genomic_DNA"/>
</dbReference>
<organism evidence="6 7">
    <name type="scientific">Zymoseptoria tritici (strain CBS 115943 / IPO323)</name>
    <name type="common">Speckled leaf blotch fungus</name>
    <name type="synonym">Septoria tritici</name>
    <dbReference type="NCBI Taxonomy" id="336722"/>
    <lineage>
        <taxon>Eukaryota</taxon>
        <taxon>Fungi</taxon>
        <taxon>Dikarya</taxon>
        <taxon>Ascomycota</taxon>
        <taxon>Pezizomycotina</taxon>
        <taxon>Dothideomycetes</taxon>
        <taxon>Dothideomycetidae</taxon>
        <taxon>Mycosphaerellales</taxon>
        <taxon>Mycosphaerellaceae</taxon>
        <taxon>Zymoseptoria</taxon>
    </lineage>
</organism>
<dbReference type="RefSeq" id="XP_003852533.1">
    <property type="nucleotide sequence ID" value="XM_003852485.1"/>
</dbReference>
<sequence>MARPRQFGRPARETYRFLDVVSLKADGPLRSGLVIATYLIIRESPTTFAADKPVHTAIATFAICGATVLIASRSLPRKAVVSSKSGYDLVPLNEEGHANAARDASPLPVHQRYDDDGDEELDQPSPRQWRSLFLALVFSLCLRAEVWHRVVKNVQCSGRTCTPIIPVLLAAWEFWRGHSARKARQRKATRVSSDDDVDASVYDVLLRLVAQSAVSGVATASMVGFGGLLALNSLASPHGTYICAGNSSAGQLLPFSGTVSDAMIAMIVGRVVTSGGRSLASRCALLGWAFMFSATFLFGIGAVYYLAEEADRTWILTIPRYYVWHVLRLDVYIAFALLSAFAMTLHAGLVTTSLIVAFTSIVTAATPSAWTNQHPFPPYSLGLAYLGIAIAILGLLAYLQLETISSASSPRRRSLFSSHLPAWLYILLLAIFLTWTGLKINHSTSVSYHPIDLLIYEAEMAHDKYATQAGASKDLKRATQIYRNRYGRHPPPGFDLWFKYATDRKSVIIDDFNSINRDLLPFYALTPQEIRHRTWEMVANQWNFAAGISIRSGKVSVMPNIAPTHGWMGEGVAEMISKFSEYLPDMDLAFNLNDESRIAVPHDEIERMRQVGRGVVPAEKPIKTFSADRAATWEAIEPPLTTSPLEEFSWQQTFHRYGAVGCPPSSPAVRSRVYDTSSLCTSCAAPHSLGAFLSNWTLSSNICHQPDLANLHGFYLSPASFKSSHELYPIFSQSKVGGFNDILYPSAWNYLDKALYFPTAEHPDRPWEEKSNTLFWRGATSEGVSQGWGQWQGMTRQRFVYLANHPGTLHPILLPNHPSTPDEKKMSYRHLPLFSLSTSIDVKHTHPIVRCGGVDCDAQAIHLAPLAETTVDFQAHWQHKYLLDLDGAGFSGRFLPFLRSGSLVLKAGLFREWWEDRVRAWKHFVPLDVRGHGLAGTVAYLGGVGDGNDVQGMKWEAKDAEAKRIAEQGKEWAEKVMRKEDMEIYLFRLLLEWGRLTDDRRDELGFEV</sequence>
<feature type="transmembrane region" description="Helical" evidence="4">
    <location>
        <begin position="322"/>
        <end position="342"/>
    </location>
</feature>
<evidence type="ECO:0000313" key="6">
    <source>
        <dbReference type="EMBL" id="EGP87509.1"/>
    </source>
</evidence>
<dbReference type="AlphaFoldDB" id="F9XBG0"/>
<dbReference type="OMA" id="ECAPAGY"/>
<proteinExistence type="inferred from homology"/>
<evidence type="ECO:0000256" key="2">
    <source>
        <dbReference type="ARBA" id="ARBA00022679"/>
    </source>
</evidence>
<accession>F9XBG0</accession>
<evidence type="ECO:0000256" key="4">
    <source>
        <dbReference type="SAM" id="Phobius"/>
    </source>
</evidence>
<feature type="domain" description="Glycosyl transferase CAP10" evidence="5">
    <location>
        <begin position="704"/>
        <end position="1000"/>
    </location>
</feature>
<evidence type="ECO:0000256" key="1">
    <source>
        <dbReference type="ARBA" id="ARBA00010118"/>
    </source>
</evidence>
<feature type="transmembrane region" description="Helical" evidence="4">
    <location>
        <begin position="420"/>
        <end position="438"/>
    </location>
</feature>
<dbReference type="KEGG" id="ztr:MYCGRDRAFT_93373"/>
<name>F9XBG0_ZYMTI</name>
<evidence type="ECO:0000259" key="5">
    <source>
        <dbReference type="SMART" id="SM00672"/>
    </source>
</evidence>
<comment type="similarity">
    <text evidence="1">Belongs to the glycosyltransferase 90 family.</text>
</comment>
<dbReference type="Pfam" id="PF05686">
    <property type="entry name" value="Glyco_transf_90"/>
    <property type="match status" value="1"/>
</dbReference>
<feature type="transmembrane region" description="Helical" evidence="4">
    <location>
        <begin position="349"/>
        <end position="370"/>
    </location>
</feature>
<dbReference type="Proteomes" id="UP000008062">
    <property type="component" value="Chromosome 5"/>
</dbReference>
<dbReference type="SMART" id="SM00672">
    <property type="entry name" value="CAP10"/>
    <property type="match status" value="1"/>
</dbReference>
<gene>
    <name evidence="6" type="ORF">MYCGRDRAFT_93373</name>
</gene>
<dbReference type="eggNOG" id="ENOG502S0WR">
    <property type="taxonomic scope" value="Eukaryota"/>
</dbReference>
<reference evidence="6 7" key="1">
    <citation type="journal article" date="2011" name="PLoS Genet.">
        <title>Finished genome of the fungal wheat pathogen Mycosphaerella graminicola reveals dispensome structure, chromosome plasticity, and stealth pathogenesis.</title>
        <authorList>
            <person name="Goodwin S.B."/>
            <person name="Ben M'barek S."/>
            <person name="Dhillon B."/>
            <person name="Wittenberg A.H.J."/>
            <person name="Crane C.F."/>
            <person name="Hane J.K."/>
            <person name="Foster A.J."/>
            <person name="Van der Lee T.A.J."/>
            <person name="Grimwood J."/>
            <person name="Aerts A."/>
            <person name="Antoniw J."/>
            <person name="Bailey A."/>
            <person name="Bluhm B."/>
            <person name="Bowler J."/>
            <person name="Bristow J."/>
            <person name="van der Burgt A."/>
            <person name="Canto-Canche B."/>
            <person name="Churchill A.C.L."/>
            <person name="Conde-Ferraez L."/>
            <person name="Cools H.J."/>
            <person name="Coutinho P.M."/>
            <person name="Csukai M."/>
            <person name="Dehal P."/>
            <person name="De Wit P."/>
            <person name="Donzelli B."/>
            <person name="van de Geest H.C."/>
            <person name="van Ham R.C.H.J."/>
            <person name="Hammond-Kosack K.E."/>
            <person name="Henrissat B."/>
            <person name="Kilian A."/>
            <person name="Kobayashi A.K."/>
            <person name="Koopmann E."/>
            <person name="Kourmpetis Y."/>
            <person name="Kuzniar A."/>
            <person name="Lindquist E."/>
            <person name="Lombard V."/>
            <person name="Maliepaard C."/>
            <person name="Martins N."/>
            <person name="Mehrabi R."/>
            <person name="Nap J.P.H."/>
            <person name="Ponomarenko A."/>
            <person name="Rudd J.J."/>
            <person name="Salamov A."/>
            <person name="Schmutz J."/>
            <person name="Schouten H.J."/>
            <person name="Shapiro H."/>
            <person name="Stergiopoulos I."/>
            <person name="Torriani S.F.F."/>
            <person name="Tu H."/>
            <person name="de Vries R.P."/>
            <person name="Waalwijk C."/>
            <person name="Ware S.B."/>
            <person name="Wiebenga A."/>
            <person name="Zwiers L.-H."/>
            <person name="Oliver R.P."/>
            <person name="Grigoriev I.V."/>
            <person name="Kema G.H.J."/>
        </authorList>
    </citation>
    <scope>NUCLEOTIDE SEQUENCE [LARGE SCALE GENOMIC DNA]</scope>
    <source>
        <strain evidence="7">CBS 115943 / IPO323</strain>
    </source>
</reference>
<feature type="transmembrane region" description="Helical" evidence="4">
    <location>
        <begin position="252"/>
        <end position="273"/>
    </location>
</feature>
<keyword evidence="4" id="KW-1133">Transmembrane helix</keyword>
<dbReference type="InterPro" id="IPR051091">
    <property type="entry name" value="O-Glucosyltr/Glycosyltrsf_90"/>
</dbReference>
<keyword evidence="7" id="KW-1185">Reference proteome</keyword>
<feature type="transmembrane region" description="Helical" evidence="4">
    <location>
        <begin position="213"/>
        <end position="232"/>
    </location>
</feature>
<dbReference type="OrthoDB" id="541052at2759"/>
<dbReference type="InParanoid" id="F9XBG0"/>
<protein>
    <recommendedName>
        <fullName evidence="5">Glycosyl transferase CAP10 domain-containing protein</fullName>
    </recommendedName>
</protein>
<keyword evidence="2" id="KW-0808">Transferase</keyword>
<dbReference type="GeneID" id="13396855"/>
<keyword evidence="4" id="KW-0472">Membrane</keyword>
<dbReference type="PANTHER" id="PTHR12203:SF35">
    <property type="entry name" value="PROTEIN O-GLUCOSYLTRANSFERASE 1"/>
    <property type="match status" value="1"/>
</dbReference>